<proteinExistence type="predicted"/>
<evidence type="ECO:0000313" key="2">
    <source>
        <dbReference type="Proteomes" id="UP001054820"/>
    </source>
</evidence>
<dbReference type="RefSeq" id="WP_237260461.1">
    <property type="nucleotide sequence ID" value="NZ_AP024202.1"/>
</dbReference>
<accession>A0ABM7MDC3</accession>
<dbReference type="EMBL" id="AP024202">
    <property type="protein sequence ID" value="BCN93382.1"/>
    <property type="molecule type" value="Genomic_DNA"/>
</dbReference>
<protein>
    <submittedName>
        <fullName evidence="1">Uncharacterized protein</fullName>
    </submittedName>
</protein>
<organism evidence="1 2">
    <name type="scientific">Thiomicrorhabdus immobilis</name>
    <dbReference type="NCBI Taxonomy" id="2791037"/>
    <lineage>
        <taxon>Bacteria</taxon>
        <taxon>Pseudomonadati</taxon>
        <taxon>Pseudomonadota</taxon>
        <taxon>Gammaproteobacteria</taxon>
        <taxon>Thiotrichales</taxon>
        <taxon>Piscirickettsiaceae</taxon>
        <taxon>Thiomicrorhabdus</taxon>
    </lineage>
</organism>
<name>A0ABM7MDC3_9GAMM</name>
<evidence type="ECO:0000313" key="1">
    <source>
        <dbReference type="EMBL" id="BCN93382.1"/>
    </source>
</evidence>
<dbReference type="Proteomes" id="UP001054820">
    <property type="component" value="Chromosome"/>
</dbReference>
<sequence length="201" mass="22865">MKKIILLVLVLFAWKHFYYIENAPKVGAGVMAGGYPYQDATSITSFRHGDFTYSPLSSFSAEARVLAASKFYFDQKARLSPMTVVIGWGVMSDESVYDQLDIWLDNRTYKWQGDDLPVAKYEIENNTASLHLIPDNDSIADNIAKIRNGDLIEITGFVVNVKKSSGWKWLTSTSKNKNDEEDGKIIYVKTLKLINPYERIY</sequence>
<keyword evidence="2" id="KW-1185">Reference proteome</keyword>
<reference evidence="1" key="1">
    <citation type="journal article" date="2022" name="Arch. Microbiol.">
        <title>Thiomicrorhabdus immobilis sp. nov., a mesophilic sulfur-oxidizing bacterium isolated from sediment of a brackish lake in northern Japan.</title>
        <authorList>
            <person name="Kojima H."/>
            <person name="Mochizuki J."/>
            <person name="Kanda M."/>
            <person name="Watanabe T."/>
            <person name="Fukui M."/>
        </authorList>
    </citation>
    <scope>NUCLEOTIDE SEQUENCE</scope>
    <source>
        <strain evidence="1">Am19</strain>
    </source>
</reference>
<gene>
    <name evidence="1" type="ORF">THMIRHAM_11670</name>
</gene>